<dbReference type="Proteomes" id="UP000509722">
    <property type="component" value="Chromosome"/>
</dbReference>
<gene>
    <name evidence="2" type="ORF">CURT_1066</name>
</gene>
<feature type="domain" description="ATPase AAA-type core" evidence="1">
    <location>
        <begin position="46"/>
        <end position="325"/>
    </location>
</feature>
<dbReference type="InterPro" id="IPR027417">
    <property type="entry name" value="P-loop_NTPase"/>
</dbReference>
<evidence type="ECO:0000313" key="3">
    <source>
        <dbReference type="Proteomes" id="UP000509722"/>
    </source>
</evidence>
<dbReference type="GeneID" id="77175969"/>
<dbReference type="GO" id="GO:0005524">
    <property type="term" value="F:ATP binding"/>
    <property type="evidence" value="ECO:0007669"/>
    <property type="project" value="UniProtKB-KW"/>
</dbReference>
<keyword evidence="2" id="KW-0547">Nucleotide-binding</keyword>
<keyword evidence="2" id="KW-0067">ATP-binding</keyword>
<dbReference type="PANTHER" id="PTHR40396:SF1">
    <property type="entry name" value="ATPASE AAA-TYPE CORE DOMAIN-CONTAINING PROTEIN"/>
    <property type="match status" value="1"/>
</dbReference>
<dbReference type="SUPFAM" id="SSF52540">
    <property type="entry name" value="P-loop containing nucleoside triphosphate hydrolases"/>
    <property type="match status" value="1"/>
</dbReference>
<protein>
    <submittedName>
        <fullName evidence="2">ATP-binding protein (AAA domain)</fullName>
    </submittedName>
</protein>
<reference evidence="2 3" key="1">
    <citation type="submission" date="2020-05" db="EMBL/GenBank/DDBJ databases">
        <title>Complete genome sequencing of Campylobacter and Arcobacter type strains.</title>
        <authorList>
            <person name="Miller W.G."/>
            <person name="Yee E."/>
        </authorList>
    </citation>
    <scope>NUCLEOTIDE SEQUENCE [LARGE SCALE GENOMIC DNA]</scope>
    <source>
        <strain evidence="2 3">LMG 6451</strain>
    </source>
</reference>
<accession>A0AAE7EA62</accession>
<dbReference type="Gene3D" id="3.40.50.300">
    <property type="entry name" value="P-loop containing nucleotide triphosphate hydrolases"/>
    <property type="match status" value="1"/>
</dbReference>
<dbReference type="GO" id="GO:0016887">
    <property type="term" value="F:ATP hydrolysis activity"/>
    <property type="evidence" value="ECO:0007669"/>
    <property type="project" value="InterPro"/>
</dbReference>
<dbReference type="AlphaFoldDB" id="A0AAE7EA62"/>
<dbReference type="EMBL" id="CP053832">
    <property type="protein sequence ID" value="QKF84544.1"/>
    <property type="molecule type" value="Genomic_DNA"/>
</dbReference>
<sequence length="371" mass="43268">MLKSFCVSGYRSIRDKISIDLKTKKYQKIKNTRYESSYFDNSLSKIAVFFGKNATGKTNIIEALMDLCGIIQKGTDFKEVAKNLNYKSDEISFMIELCSDKDSYIYEIVFNEEKILKESFKENNTTIYCFEKDKLDYKNNELADVKPTSTTFLEILKNTSEKRILNFLKLIYEFYYTEYADLITNVPREKNFLFPFSKFNKDTFENNKDIVLEVLSFVDDSISGFEFKDNGSDNFTLTLKRREELDKKSNEVDFAFENESKGVIKIIFLLSSIINAYKNGGVCIFDELDSSISVSSLIYFINGFINTDENKAQFIFTSHNVLIFDRNILHPNQIFIIKKEDLGTKVSCLNDFELRNDKKKAYLNYLRGDYE</sequence>
<dbReference type="PANTHER" id="PTHR40396">
    <property type="entry name" value="ATPASE-LIKE PROTEIN"/>
    <property type="match status" value="1"/>
</dbReference>
<organism evidence="2 3">
    <name type="scientific">Campylobacter ureolyticus</name>
    <dbReference type="NCBI Taxonomy" id="827"/>
    <lineage>
        <taxon>Bacteria</taxon>
        <taxon>Pseudomonadati</taxon>
        <taxon>Campylobacterota</taxon>
        <taxon>Epsilonproteobacteria</taxon>
        <taxon>Campylobacterales</taxon>
        <taxon>Campylobacteraceae</taxon>
        <taxon>Campylobacter</taxon>
    </lineage>
</organism>
<dbReference type="RefSeq" id="WP_018713739.1">
    <property type="nucleotide sequence ID" value="NZ_CP053832.1"/>
</dbReference>
<evidence type="ECO:0000259" key="1">
    <source>
        <dbReference type="Pfam" id="PF13304"/>
    </source>
</evidence>
<evidence type="ECO:0000313" key="2">
    <source>
        <dbReference type="EMBL" id="QKF84544.1"/>
    </source>
</evidence>
<proteinExistence type="predicted"/>
<dbReference type="Pfam" id="PF13304">
    <property type="entry name" value="AAA_21"/>
    <property type="match status" value="1"/>
</dbReference>
<name>A0AAE7EA62_9BACT</name>
<dbReference type="InterPro" id="IPR003959">
    <property type="entry name" value="ATPase_AAA_core"/>
</dbReference>